<proteinExistence type="predicted"/>
<dbReference type="AlphaFoldDB" id="A0AAE3ZY76"/>
<dbReference type="EMBL" id="JAVDYC010000001">
    <property type="protein sequence ID" value="MDR7328102.1"/>
    <property type="molecule type" value="Genomic_DNA"/>
</dbReference>
<evidence type="ECO:0000313" key="1">
    <source>
        <dbReference type="EMBL" id="MDR7328102.1"/>
    </source>
</evidence>
<dbReference type="RefSeq" id="WP_310429007.1">
    <property type="nucleotide sequence ID" value="NZ_JAVDYC010000001.1"/>
</dbReference>
<comment type="caution">
    <text evidence="1">The sequence shown here is derived from an EMBL/GenBank/DDBJ whole genome shotgun (WGS) entry which is preliminary data.</text>
</comment>
<keyword evidence="2" id="KW-1185">Reference proteome</keyword>
<sequence>MGTSTPDGVRTSQDDVLAVLRLADGAGARLWIDGGWGVDALLGTQTREHGDLDVAIESAHLPAFVAALTAASFGAVGEAGAAPWNFLVARPGGPVVDLHVIVRDADGNGVLGPPERDAVHPAASPAGRGTIGGRAVDCIAPEWVVRFHDAYPGDATDRADVHAICERFGLPVPAQYR</sequence>
<protein>
    <submittedName>
        <fullName evidence="1">Lincosamide nucleotidyltransferase A/C/D/E</fullName>
    </submittedName>
</protein>
<evidence type="ECO:0000313" key="2">
    <source>
        <dbReference type="Proteomes" id="UP001183629"/>
    </source>
</evidence>
<dbReference type="Pfam" id="PF10706">
    <property type="entry name" value="Aminoglyc_resit"/>
    <property type="match status" value="1"/>
</dbReference>
<organism evidence="1 2">
    <name type="scientific">Catenuloplanes niger</name>
    <dbReference type="NCBI Taxonomy" id="587534"/>
    <lineage>
        <taxon>Bacteria</taxon>
        <taxon>Bacillati</taxon>
        <taxon>Actinomycetota</taxon>
        <taxon>Actinomycetes</taxon>
        <taxon>Micromonosporales</taxon>
        <taxon>Micromonosporaceae</taxon>
        <taxon>Catenuloplanes</taxon>
    </lineage>
</organism>
<dbReference type="Gene3D" id="3.30.460.40">
    <property type="match status" value="1"/>
</dbReference>
<name>A0AAE3ZY76_9ACTN</name>
<dbReference type="InterPro" id="IPR019646">
    <property type="entry name" value="Aminoglyc_AdlTrfase"/>
</dbReference>
<gene>
    <name evidence="1" type="ORF">J2S44_008352</name>
</gene>
<reference evidence="1 2" key="1">
    <citation type="submission" date="2023-07" db="EMBL/GenBank/DDBJ databases">
        <title>Sequencing the genomes of 1000 actinobacteria strains.</title>
        <authorList>
            <person name="Klenk H.-P."/>
        </authorList>
    </citation>
    <scope>NUCLEOTIDE SEQUENCE [LARGE SCALE GENOMIC DNA]</scope>
    <source>
        <strain evidence="1 2">DSM 44711</strain>
    </source>
</reference>
<dbReference type="Proteomes" id="UP001183629">
    <property type="component" value="Unassembled WGS sequence"/>
</dbReference>
<accession>A0AAE3ZY76</accession>